<dbReference type="PANTHER" id="PTHR40266">
    <property type="entry name" value="TOXIN HIGB-1"/>
    <property type="match status" value="1"/>
</dbReference>
<accession>A0A1R4H6P6</accession>
<dbReference type="OrthoDB" id="9801102at2"/>
<reference evidence="2" key="1">
    <citation type="submission" date="2017-02" db="EMBL/GenBank/DDBJ databases">
        <authorList>
            <person name="Daims H."/>
        </authorList>
    </citation>
    <scope>NUCLEOTIDE SEQUENCE [LARGE SCALE GENOMIC DNA]</scope>
</reference>
<dbReference type="AlphaFoldDB" id="A0A1R4H6P6"/>
<evidence type="ECO:0000313" key="2">
    <source>
        <dbReference type="Proteomes" id="UP000195667"/>
    </source>
</evidence>
<dbReference type="InterPro" id="IPR035093">
    <property type="entry name" value="RelE/ParE_toxin_dom_sf"/>
</dbReference>
<organism evidence="1 2">
    <name type="scientific">Crenothrix polyspora</name>
    <dbReference type="NCBI Taxonomy" id="360316"/>
    <lineage>
        <taxon>Bacteria</taxon>
        <taxon>Pseudomonadati</taxon>
        <taxon>Pseudomonadota</taxon>
        <taxon>Gammaproteobacteria</taxon>
        <taxon>Methylococcales</taxon>
        <taxon>Crenotrichaceae</taxon>
        <taxon>Crenothrix</taxon>
    </lineage>
</organism>
<dbReference type="Proteomes" id="UP000195667">
    <property type="component" value="Unassembled WGS sequence"/>
</dbReference>
<dbReference type="SUPFAM" id="SSF143011">
    <property type="entry name" value="RelE-like"/>
    <property type="match status" value="1"/>
</dbReference>
<dbReference type="RefSeq" id="WP_087143180.1">
    <property type="nucleotide sequence ID" value="NZ_FUKI01000097.1"/>
</dbReference>
<gene>
    <name evidence="1" type="ORF">CRENPOLYSF1_230004</name>
</gene>
<keyword evidence="2" id="KW-1185">Reference proteome</keyword>
<sequence>MIESFKDQATEDIFNGINSKAARKVFPRTLWNVVTRKLDQLDSVQSLDELKIPPGNRLESLLGDRKAEHSIRINEQYRICFIWDKSGPCNVVITDYH</sequence>
<dbReference type="EMBL" id="FUKI01000097">
    <property type="protein sequence ID" value="SJM91958.1"/>
    <property type="molecule type" value="Genomic_DNA"/>
</dbReference>
<dbReference type="PANTHER" id="PTHR40266:SF2">
    <property type="entry name" value="TOXIN HIGB-1"/>
    <property type="match status" value="1"/>
</dbReference>
<evidence type="ECO:0000313" key="1">
    <source>
        <dbReference type="EMBL" id="SJM91958.1"/>
    </source>
</evidence>
<protein>
    <submittedName>
        <fullName evidence="1">Plasmid maintenance system killer protein</fullName>
    </submittedName>
</protein>
<name>A0A1R4H6P6_9GAMM</name>
<dbReference type="Gene3D" id="3.30.2310.20">
    <property type="entry name" value="RelE-like"/>
    <property type="match status" value="1"/>
</dbReference>
<proteinExistence type="predicted"/>
<dbReference type="Pfam" id="PF05015">
    <property type="entry name" value="HigB-like_toxin"/>
    <property type="match status" value="1"/>
</dbReference>
<dbReference type="InterPro" id="IPR007711">
    <property type="entry name" value="HigB-1"/>
</dbReference>